<feature type="compositionally biased region" description="Polar residues" evidence="1">
    <location>
        <begin position="789"/>
        <end position="799"/>
    </location>
</feature>
<proteinExistence type="predicted"/>
<feature type="compositionally biased region" description="Basic and acidic residues" evidence="1">
    <location>
        <begin position="375"/>
        <end position="384"/>
    </location>
</feature>
<sequence length="799" mass="92837">MLFDLSSVLRFSDFIGEHVRTSEFEHEVVMAHWRVIAAQIRGHFDAEEDVFEEQANFASVDYQEALNGNYKEEWKKSICDEPLENQEAVSRLLLTFDPGSRTKQRETEDMPKPTCCGVLVWRCCTPIAIRNEYFRAKPPKAIVLKRSYFTPSRSQISRILLRVDVVPISLRNLIDDISAPIGHKYWPSCGNTPSRLCPRVRFLLTTLCLRNCGHCSTACAFEHTGQADLSELDCTKLLDLRPLLVVAFDYLVEDEFFFVKYFVLSNRERAFRGLAQVLECVGHCSKHLDAFITRVLAQASERALSETPTTPTVARAPPVPSQPYAGPVRKRDRKRKFAPFFAASIEITRMRRRRCMERVSSVWRGQSPADDDKDSQESDQKTPIEEATGTKTRDPVMTRSRTGKNGKNKKSESEKDDKIEDNYEFPRDTEEQENANAHYERFARQCEERVRKIGDDLNQVVQETIRRLEQVYVSDCELRREQEAQSILRAQAQQRNNTHQASRNESQPSGGSQNSQSRSQHSSGVPAQIPHTAPAQIQRPYGLQPTKLTIPTFSAAEYEKPIQFLRDFMDYYHAVGLTEWHFYHVIKQALKGPAGEWWYHVSDNVTTIHDFQRRFKERFWSRMIQARKREKLETGYYNADGNQSRSEYVIAIYNQIKALDAPPSEVDMIDKFSRHFDYETQNAIIAQRLRRVDELIEFLDRLDNVGKLNHDKPPERSPFARREPYYTRAPEFTSPNRILPRPTYPRREEYHRDFRRDNTRNYQSNRPANVHEIDIHETEEEFPRDDVSAESNQQGSGNE</sequence>
<dbReference type="OrthoDB" id="7555401at2759"/>
<evidence type="ECO:0008006" key="4">
    <source>
        <dbReference type="Google" id="ProtNLM"/>
    </source>
</evidence>
<evidence type="ECO:0000313" key="3">
    <source>
        <dbReference type="Proteomes" id="UP000479190"/>
    </source>
</evidence>
<evidence type="ECO:0000256" key="1">
    <source>
        <dbReference type="SAM" id="MobiDB-lite"/>
    </source>
</evidence>
<evidence type="ECO:0000313" key="2">
    <source>
        <dbReference type="EMBL" id="CAB0043874.1"/>
    </source>
</evidence>
<feature type="compositionally biased region" description="Polar residues" evidence="1">
    <location>
        <begin position="492"/>
        <end position="505"/>
    </location>
</feature>
<feature type="region of interest" description="Disordered" evidence="1">
    <location>
        <begin position="492"/>
        <end position="528"/>
    </location>
</feature>
<feature type="region of interest" description="Disordered" evidence="1">
    <location>
        <begin position="748"/>
        <end position="799"/>
    </location>
</feature>
<dbReference type="Proteomes" id="UP000479190">
    <property type="component" value="Unassembled WGS sequence"/>
</dbReference>
<name>A0A6H5J1L2_9HYME</name>
<gene>
    <name evidence="2" type="ORF">TBRA_LOCUS15462</name>
</gene>
<keyword evidence="3" id="KW-1185">Reference proteome</keyword>
<dbReference type="AlphaFoldDB" id="A0A6H5J1L2"/>
<feature type="region of interest" description="Disordered" evidence="1">
    <location>
        <begin position="358"/>
        <end position="435"/>
    </location>
</feature>
<organism evidence="2 3">
    <name type="scientific">Trichogramma brassicae</name>
    <dbReference type="NCBI Taxonomy" id="86971"/>
    <lineage>
        <taxon>Eukaryota</taxon>
        <taxon>Metazoa</taxon>
        <taxon>Ecdysozoa</taxon>
        <taxon>Arthropoda</taxon>
        <taxon>Hexapoda</taxon>
        <taxon>Insecta</taxon>
        <taxon>Pterygota</taxon>
        <taxon>Neoptera</taxon>
        <taxon>Endopterygota</taxon>
        <taxon>Hymenoptera</taxon>
        <taxon>Apocrita</taxon>
        <taxon>Proctotrupomorpha</taxon>
        <taxon>Chalcidoidea</taxon>
        <taxon>Trichogrammatidae</taxon>
        <taxon>Trichogramma</taxon>
    </lineage>
</organism>
<feature type="compositionally biased region" description="Basic and acidic residues" evidence="1">
    <location>
        <begin position="409"/>
        <end position="429"/>
    </location>
</feature>
<feature type="compositionally biased region" description="Basic and acidic residues" evidence="1">
    <location>
        <begin position="748"/>
        <end position="759"/>
    </location>
</feature>
<reference evidence="2 3" key="1">
    <citation type="submission" date="2020-02" db="EMBL/GenBank/DDBJ databases">
        <authorList>
            <person name="Ferguson B K."/>
        </authorList>
    </citation>
    <scope>NUCLEOTIDE SEQUENCE [LARGE SCALE GENOMIC DNA]</scope>
</reference>
<feature type="compositionally biased region" description="Low complexity" evidence="1">
    <location>
        <begin position="506"/>
        <end position="524"/>
    </location>
</feature>
<accession>A0A6H5J1L2</accession>
<protein>
    <recommendedName>
        <fullName evidence="4">Retrotransposon gag domain-containing protein</fullName>
    </recommendedName>
</protein>
<feature type="compositionally biased region" description="Low complexity" evidence="1">
    <location>
        <begin position="307"/>
        <end position="316"/>
    </location>
</feature>
<feature type="region of interest" description="Disordered" evidence="1">
    <location>
        <begin position="303"/>
        <end position="331"/>
    </location>
</feature>
<dbReference type="EMBL" id="CADCXV010001359">
    <property type="protein sequence ID" value="CAB0043874.1"/>
    <property type="molecule type" value="Genomic_DNA"/>
</dbReference>